<organism evidence="1 2">
    <name type="scientific">Tessaracoccus lacteus</name>
    <dbReference type="NCBI Taxonomy" id="3041766"/>
    <lineage>
        <taxon>Bacteria</taxon>
        <taxon>Bacillati</taxon>
        <taxon>Actinomycetota</taxon>
        <taxon>Actinomycetes</taxon>
        <taxon>Propionibacteriales</taxon>
        <taxon>Propionibacteriaceae</taxon>
        <taxon>Tessaracoccus</taxon>
    </lineage>
</organism>
<gene>
    <name evidence="1" type="ORF">QH948_00025</name>
</gene>
<accession>A0ABY8PXM1</accession>
<evidence type="ECO:0000313" key="1">
    <source>
        <dbReference type="EMBL" id="WGT47219.1"/>
    </source>
</evidence>
<protein>
    <submittedName>
        <fullName evidence="1">Uncharacterized protein</fullName>
    </submittedName>
</protein>
<dbReference type="EMBL" id="CP123967">
    <property type="protein sequence ID" value="WGT47219.1"/>
    <property type="molecule type" value="Genomic_DNA"/>
</dbReference>
<dbReference type="RefSeq" id="WP_281144954.1">
    <property type="nucleotide sequence ID" value="NZ_CP123967.1"/>
</dbReference>
<evidence type="ECO:0000313" key="2">
    <source>
        <dbReference type="Proteomes" id="UP001244136"/>
    </source>
</evidence>
<name>A0ABY8PXM1_9ACTN</name>
<sequence>MLNNEQRPPAGELEGIKVQVADLWPIVPENNFRRATLASMLGPFGRRAIEEMILTGLPSTWERRAADFLWIQSPVPEKRQEHEEIAAACLERAELIRRYPEDFSLLLGIPELVADVWAEGVAA</sequence>
<reference evidence="1 2" key="1">
    <citation type="journal article" date="2008" name="Int. J. Syst. Evol. Microbiol.">
        <title>Tessaracoccus flavescens sp. nov., isolated from marine sediment.</title>
        <authorList>
            <person name="Lee D.W."/>
            <person name="Lee S.D."/>
        </authorList>
    </citation>
    <scope>NUCLEOTIDE SEQUENCE [LARGE SCALE GENOMIC DNA]</scope>
    <source>
        <strain evidence="1 2">T21</strain>
    </source>
</reference>
<dbReference type="Proteomes" id="UP001244136">
    <property type="component" value="Chromosome"/>
</dbReference>
<keyword evidence="2" id="KW-1185">Reference proteome</keyword>
<proteinExistence type="predicted"/>